<evidence type="ECO:0000259" key="8">
    <source>
        <dbReference type="Pfam" id="PF01171"/>
    </source>
</evidence>
<dbReference type="GO" id="GO:0005737">
    <property type="term" value="C:cytoplasm"/>
    <property type="evidence" value="ECO:0007669"/>
    <property type="project" value="UniProtKB-SubCell"/>
</dbReference>
<feature type="domain" description="tRNA(Ile)-lysidine synthase substrate-binding" evidence="9">
    <location>
        <begin position="268"/>
        <end position="335"/>
    </location>
</feature>
<dbReference type="InterPro" id="IPR012094">
    <property type="entry name" value="tRNA_Ile_lys_synt"/>
</dbReference>
<comment type="subcellular location">
    <subcellularLocation>
        <location evidence="7">Cytoplasm</location>
    </subcellularLocation>
</comment>
<evidence type="ECO:0000256" key="5">
    <source>
        <dbReference type="ARBA" id="ARBA00022840"/>
    </source>
</evidence>
<feature type="domain" description="tRNA(Ile)-lysidine/2-thiocytidine synthase N-terminal" evidence="8">
    <location>
        <begin position="28"/>
        <end position="197"/>
    </location>
</feature>
<evidence type="ECO:0000256" key="2">
    <source>
        <dbReference type="ARBA" id="ARBA00022598"/>
    </source>
</evidence>
<dbReference type="Pfam" id="PF09179">
    <property type="entry name" value="TilS"/>
    <property type="match status" value="1"/>
</dbReference>
<keyword evidence="11" id="KW-1185">Reference proteome</keyword>
<dbReference type="PANTHER" id="PTHR43033">
    <property type="entry name" value="TRNA(ILE)-LYSIDINE SYNTHASE-RELATED"/>
    <property type="match status" value="1"/>
</dbReference>
<comment type="function">
    <text evidence="7">Ligates lysine onto the cytidine present at position 34 of the AUA codon-specific tRNA(Ile) that contains the anticodon CAU, in an ATP-dependent manner. Cytidine is converted to lysidine, thus changing the amino acid specificity of the tRNA from methionine to isoleucine.</text>
</comment>
<dbReference type="EC" id="6.3.4.19" evidence="7"/>
<dbReference type="Pfam" id="PF01171">
    <property type="entry name" value="ATP_bind_3"/>
    <property type="match status" value="1"/>
</dbReference>
<evidence type="ECO:0000256" key="7">
    <source>
        <dbReference type="HAMAP-Rule" id="MF_01161"/>
    </source>
</evidence>
<keyword evidence="1 7" id="KW-0963">Cytoplasm</keyword>
<dbReference type="InterPro" id="IPR015262">
    <property type="entry name" value="tRNA_Ile_lys_synt_subst-bd"/>
</dbReference>
<dbReference type="SUPFAM" id="SSF82829">
    <property type="entry name" value="MesJ substrate recognition domain-like"/>
    <property type="match status" value="1"/>
</dbReference>
<dbReference type="Gene3D" id="3.40.50.620">
    <property type="entry name" value="HUPs"/>
    <property type="match status" value="1"/>
</dbReference>
<feature type="binding site" evidence="7">
    <location>
        <begin position="33"/>
        <end position="38"/>
    </location>
    <ligand>
        <name>ATP</name>
        <dbReference type="ChEBI" id="CHEBI:30616"/>
    </ligand>
</feature>
<proteinExistence type="inferred from homology"/>
<protein>
    <recommendedName>
        <fullName evidence="7">tRNA(Ile)-lysidine synthase</fullName>
        <ecNumber evidence="7">6.3.4.19</ecNumber>
    </recommendedName>
    <alternativeName>
        <fullName evidence="7">tRNA(Ile)-2-lysyl-cytidine synthase</fullName>
    </alternativeName>
    <alternativeName>
        <fullName evidence="7">tRNA(Ile)-lysidine synthetase</fullName>
    </alternativeName>
</protein>
<dbReference type="SUPFAM" id="SSF52402">
    <property type="entry name" value="Adenine nucleotide alpha hydrolases-like"/>
    <property type="match status" value="1"/>
</dbReference>
<dbReference type="GO" id="GO:0006400">
    <property type="term" value="P:tRNA modification"/>
    <property type="evidence" value="ECO:0007669"/>
    <property type="project" value="UniProtKB-UniRule"/>
</dbReference>
<keyword evidence="2 7" id="KW-0436">Ligase</keyword>
<reference evidence="10 11" key="1">
    <citation type="submission" date="2019-10" db="EMBL/GenBank/DDBJ databases">
        <title>Georgenia wutianyii sp. nov. and Georgenia yuyongxinii sp. nov. isolated from plateau pika (Ochotona curzoniae) in the Qinghai-Tibet plateau of China.</title>
        <authorList>
            <person name="Tian Z."/>
        </authorList>
    </citation>
    <scope>NUCLEOTIDE SEQUENCE [LARGE SCALE GENOMIC DNA]</scope>
    <source>
        <strain evidence="10 11">JCM 15130</strain>
    </source>
</reference>
<dbReference type="EMBL" id="WHPD01003707">
    <property type="protein sequence ID" value="MPV90421.1"/>
    <property type="molecule type" value="Genomic_DNA"/>
</dbReference>
<dbReference type="HAMAP" id="MF_01161">
    <property type="entry name" value="tRNA_Ile_lys_synt"/>
    <property type="match status" value="1"/>
</dbReference>
<dbReference type="OrthoDB" id="5244702at2"/>
<dbReference type="Proteomes" id="UP000429644">
    <property type="component" value="Unassembled WGS sequence"/>
</dbReference>
<evidence type="ECO:0000256" key="6">
    <source>
        <dbReference type="ARBA" id="ARBA00048539"/>
    </source>
</evidence>
<evidence type="ECO:0000259" key="9">
    <source>
        <dbReference type="Pfam" id="PF09179"/>
    </source>
</evidence>
<gene>
    <name evidence="7 10" type="primary">tilS</name>
    <name evidence="10" type="ORF">GB882_17235</name>
</gene>
<accession>A0A7J9V0L0</accession>
<dbReference type="PANTHER" id="PTHR43033:SF1">
    <property type="entry name" value="TRNA(ILE)-LYSIDINE SYNTHASE-RELATED"/>
    <property type="match status" value="1"/>
</dbReference>
<keyword evidence="5 7" id="KW-0067">ATP-binding</keyword>
<evidence type="ECO:0000256" key="4">
    <source>
        <dbReference type="ARBA" id="ARBA00022741"/>
    </source>
</evidence>
<keyword evidence="4 7" id="KW-0547">Nucleotide-binding</keyword>
<evidence type="ECO:0000313" key="10">
    <source>
        <dbReference type="EMBL" id="MPV90421.1"/>
    </source>
</evidence>
<organism evidence="10 11">
    <name type="scientific">Georgenia ruanii</name>
    <dbReference type="NCBI Taxonomy" id="348442"/>
    <lineage>
        <taxon>Bacteria</taxon>
        <taxon>Bacillati</taxon>
        <taxon>Actinomycetota</taxon>
        <taxon>Actinomycetes</taxon>
        <taxon>Micrococcales</taxon>
        <taxon>Bogoriellaceae</taxon>
        <taxon>Georgenia</taxon>
    </lineage>
</organism>
<dbReference type="NCBIfam" id="TIGR02432">
    <property type="entry name" value="lysidine_TilS_N"/>
    <property type="match status" value="1"/>
</dbReference>
<comment type="domain">
    <text evidence="7">The N-terminal region contains the highly conserved SGGXDS motif, predicted to be a P-loop motif involved in ATP binding.</text>
</comment>
<dbReference type="GO" id="GO:0005524">
    <property type="term" value="F:ATP binding"/>
    <property type="evidence" value="ECO:0007669"/>
    <property type="project" value="UniProtKB-UniRule"/>
</dbReference>
<keyword evidence="3 7" id="KW-0819">tRNA processing</keyword>
<comment type="catalytic activity">
    <reaction evidence="6 7">
        <text>cytidine(34) in tRNA(Ile2) + L-lysine + ATP = lysidine(34) in tRNA(Ile2) + AMP + diphosphate + H(+)</text>
        <dbReference type="Rhea" id="RHEA:43744"/>
        <dbReference type="Rhea" id="RHEA-COMP:10625"/>
        <dbReference type="Rhea" id="RHEA-COMP:10670"/>
        <dbReference type="ChEBI" id="CHEBI:15378"/>
        <dbReference type="ChEBI" id="CHEBI:30616"/>
        <dbReference type="ChEBI" id="CHEBI:32551"/>
        <dbReference type="ChEBI" id="CHEBI:33019"/>
        <dbReference type="ChEBI" id="CHEBI:82748"/>
        <dbReference type="ChEBI" id="CHEBI:83665"/>
        <dbReference type="ChEBI" id="CHEBI:456215"/>
        <dbReference type="EC" id="6.3.4.19"/>
    </reaction>
</comment>
<dbReference type="Gene3D" id="1.20.59.20">
    <property type="match status" value="1"/>
</dbReference>
<comment type="caution">
    <text evidence="10">The sequence shown here is derived from an EMBL/GenBank/DDBJ whole genome shotgun (WGS) entry which is preliminary data.</text>
</comment>
<evidence type="ECO:0000313" key="11">
    <source>
        <dbReference type="Proteomes" id="UP000429644"/>
    </source>
</evidence>
<dbReference type="GO" id="GO:0032267">
    <property type="term" value="F:tRNA(Ile)-lysidine synthase activity"/>
    <property type="evidence" value="ECO:0007669"/>
    <property type="project" value="UniProtKB-EC"/>
</dbReference>
<dbReference type="InterPro" id="IPR014729">
    <property type="entry name" value="Rossmann-like_a/b/a_fold"/>
</dbReference>
<sequence>MSAPHPAVAAARSAVRATLADLPPGARVLVACSGGADSLALAAAAAFVAPRAGWLASAVTVDHGLQPGSADVARHAAARCRALGLAATVRAVEVPGGSGGRGAGGPEAAARTARYAALAAAAREAEAAAVLLGHTLDDQAETVLLGLARGSGARSLAGMAPARGPWRRPFLALRRAQTEAVCRALGLDFVLDPGNAAAGPWRAADGTALRRAAVRERVLPALADALGPGVVPALGRTAAQLRRDADLLDGLAADLLAQALVDGAAVVLDVTVLAAAHPALRTRALQTAALRSGAAPGALAAVHVEALDALVAAYHGQGPVQLPGGVVARRACGRLSLGPARGAATADETQ</sequence>
<comment type="similarity">
    <text evidence="7">Belongs to the tRNA(Ile)-lysidine synthase family.</text>
</comment>
<dbReference type="InterPro" id="IPR012795">
    <property type="entry name" value="tRNA_Ile_lys_synt_N"/>
</dbReference>
<name>A0A7J9V0L0_9MICO</name>
<evidence type="ECO:0000256" key="3">
    <source>
        <dbReference type="ARBA" id="ARBA00022694"/>
    </source>
</evidence>
<dbReference type="AlphaFoldDB" id="A0A7J9V0L0"/>
<dbReference type="InterPro" id="IPR011063">
    <property type="entry name" value="TilS/TtcA_N"/>
</dbReference>
<dbReference type="RefSeq" id="WP_152233215.1">
    <property type="nucleotide sequence ID" value="NZ_VUKE01000028.1"/>
</dbReference>
<evidence type="ECO:0000256" key="1">
    <source>
        <dbReference type="ARBA" id="ARBA00022490"/>
    </source>
</evidence>